<reference evidence="2 3" key="1">
    <citation type="submission" date="2018-12" db="EMBL/GenBank/DDBJ databases">
        <title>Draft genome sequence of Embleya hyalina NBRC 13850T.</title>
        <authorList>
            <person name="Komaki H."/>
            <person name="Hosoyama A."/>
            <person name="Kimura A."/>
            <person name="Ichikawa N."/>
            <person name="Tamura T."/>
        </authorList>
    </citation>
    <scope>NUCLEOTIDE SEQUENCE [LARGE SCALE GENOMIC DNA]</scope>
    <source>
        <strain evidence="2 3">NBRC 13850</strain>
    </source>
</reference>
<feature type="region of interest" description="Disordered" evidence="1">
    <location>
        <begin position="51"/>
        <end position="72"/>
    </location>
</feature>
<dbReference type="RefSeq" id="WP_246127151.1">
    <property type="nucleotide sequence ID" value="NZ_BIFH01000035.1"/>
</dbReference>
<sequence>MRFRLWRRPEGRAGEWYYCIKHGKVEEGPDCPARDRLGPYATRAEAANALETAKTRNQAWENDPHWNDPGRR</sequence>
<organism evidence="2 3">
    <name type="scientific">Embleya hyalina</name>
    <dbReference type="NCBI Taxonomy" id="516124"/>
    <lineage>
        <taxon>Bacteria</taxon>
        <taxon>Bacillati</taxon>
        <taxon>Actinomycetota</taxon>
        <taxon>Actinomycetes</taxon>
        <taxon>Kitasatosporales</taxon>
        <taxon>Streptomycetaceae</taxon>
        <taxon>Embleya</taxon>
    </lineage>
</organism>
<keyword evidence="3" id="KW-1185">Reference proteome</keyword>
<dbReference type="AlphaFoldDB" id="A0A401YZ57"/>
<evidence type="ECO:0000256" key="1">
    <source>
        <dbReference type="SAM" id="MobiDB-lite"/>
    </source>
</evidence>
<proteinExistence type="predicted"/>
<protein>
    <recommendedName>
        <fullName evidence="4">SPOR domain-containing protein</fullName>
    </recommendedName>
</protein>
<evidence type="ECO:0000313" key="2">
    <source>
        <dbReference type="EMBL" id="GCD99909.1"/>
    </source>
</evidence>
<comment type="caution">
    <text evidence="2">The sequence shown here is derived from an EMBL/GenBank/DDBJ whole genome shotgun (WGS) entry which is preliminary data.</text>
</comment>
<dbReference type="Proteomes" id="UP000286931">
    <property type="component" value="Unassembled WGS sequence"/>
</dbReference>
<name>A0A401YZ57_9ACTN</name>
<gene>
    <name evidence="2" type="ORF">EHYA_07633</name>
</gene>
<evidence type="ECO:0008006" key="4">
    <source>
        <dbReference type="Google" id="ProtNLM"/>
    </source>
</evidence>
<feature type="compositionally biased region" description="Basic and acidic residues" evidence="1">
    <location>
        <begin position="62"/>
        <end position="72"/>
    </location>
</feature>
<evidence type="ECO:0000313" key="3">
    <source>
        <dbReference type="Proteomes" id="UP000286931"/>
    </source>
</evidence>
<accession>A0A401YZ57</accession>
<dbReference type="EMBL" id="BIFH01000035">
    <property type="protein sequence ID" value="GCD99909.1"/>
    <property type="molecule type" value="Genomic_DNA"/>
</dbReference>